<dbReference type="Gene3D" id="3.30.310.160">
    <property type="entry name" value="YycH protein, domain 2"/>
    <property type="match status" value="1"/>
</dbReference>
<protein>
    <submittedName>
        <fullName evidence="2">Regulatory protein YycH of two-component signal transduction system YycFG</fullName>
    </submittedName>
</protein>
<dbReference type="InterPro" id="IPR009996">
    <property type="entry name" value="YycH"/>
</dbReference>
<evidence type="ECO:0000259" key="1">
    <source>
        <dbReference type="Pfam" id="PF07435"/>
    </source>
</evidence>
<dbReference type="InterPro" id="IPR042274">
    <property type="entry name" value="YycH/YycI_2"/>
</dbReference>
<keyword evidence="3" id="KW-1185">Reference proteome</keyword>
<name>A0ABV2KWA4_9BACI</name>
<gene>
    <name evidence="2" type="ORF">ABID56_001961</name>
</gene>
<reference evidence="2 3" key="1">
    <citation type="submission" date="2024-06" db="EMBL/GenBank/DDBJ databases">
        <title>Genomic Encyclopedia of Type Strains, Phase IV (KMG-IV): sequencing the most valuable type-strain genomes for metagenomic binning, comparative biology and taxonomic classification.</title>
        <authorList>
            <person name="Goeker M."/>
        </authorList>
    </citation>
    <scope>NUCLEOTIDE SEQUENCE [LARGE SCALE GENOMIC DNA]</scope>
    <source>
        <strain evidence="2 3">DSM 23520</strain>
    </source>
</reference>
<sequence length="444" mass="51519">MTKEHFKSGILFILVISSLGLTFALWTYQPQYEEPGQITYLEETELDGKQKVLKDVVLPDKMIFNQSRQYSMLTSKQEEKQLFNDMSEWTFSEIDQFPTNRSTDVWNPNIELVMPTEVPFNVISRLFNVDELDYEGSDTFNRIFFQLTRGSEERIRVSFTSDVQPNVLNGRVDSVSAYDQLQSYFTENDMTSMERVQLHEDQAKDYVYVTNESISLPEETVLVDRLDRQPLINVLFNNPSLVRQQNSGNSSETYLTDGTRLLRLNDAFGVNQYASYHKPPSQETNSLTHTELLLNSLSHTNDYLGWTDDFRVNQLNESNQVIQYRNHFAGYPIFDRNGYMTMQQEWSNIELQSLSRPLFKLTAPFQQGEMIEIDSGVSVHELLHESSQSISWSLVSDIQLGYDISAGDGLNNVLFLEPTWFIQYAGIWRPLEYFNERITLQEDG</sequence>
<dbReference type="EMBL" id="JBEPMX010000009">
    <property type="protein sequence ID" value="MET3683851.1"/>
    <property type="molecule type" value="Genomic_DNA"/>
</dbReference>
<accession>A0ABV2KWA4</accession>
<evidence type="ECO:0000313" key="3">
    <source>
        <dbReference type="Proteomes" id="UP001549167"/>
    </source>
</evidence>
<dbReference type="CDD" id="cd15787">
    <property type="entry name" value="YycH_N"/>
    <property type="match status" value="1"/>
</dbReference>
<evidence type="ECO:0000313" key="2">
    <source>
        <dbReference type="EMBL" id="MET3683851.1"/>
    </source>
</evidence>
<dbReference type="Pfam" id="PF07435">
    <property type="entry name" value="YycH"/>
    <property type="match status" value="1"/>
</dbReference>
<organism evidence="2 3">
    <name type="scientific">Alkalibacillus flavidus</name>
    <dbReference type="NCBI Taxonomy" id="546021"/>
    <lineage>
        <taxon>Bacteria</taxon>
        <taxon>Bacillati</taxon>
        <taxon>Bacillota</taxon>
        <taxon>Bacilli</taxon>
        <taxon>Bacillales</taxon>
        <taxon>Bacillaceae</taxon>
        <taxon>Alkalibacillus</taxon>
    </lineage>
</organism>
<comment type="caution">
    <text evidence="2">The sequence shown here is derived from an EMBL/GenBank/DDBJ whole genome shotgun (WGS) entry which is preliminary data.</text>
</comment>
<dbReference type="RefSeq" id="WP_354220640.1">
    <property type="nucleotide sequence ID" value="NZ_JBEPMX010000009.1"/>
</dbReference>
<dbReference type="Proteomes" id="UP001549167">
    <property type="component" value="Unassembled WGS sequence"/>
</dbReference>
<feature type="domain" description="Regulatory protein YycH" evidence="1">
    <location>
        <begin position="4"/>
        <end position="435"/>
    </location>
</feature>
<proteinExistence type="predicted"/>